<feature type="transmembrane region" description="Helical" evidence="7">
    <location>
        <begin position="391"/>
        <end position="412"/>
    </location>
</feature>
<dbReference type="AlphaFoldDB" id="A0A6J4T5I8"/>
<dbReference type="InterPro" id="IPR050833">
    <property type="entry name" value="Poly_Biosynth_Transport"/>
</dbReference>
<organism evidence="8">
    <name type="scientific">uncultured Solirubrobacterales bacterium</name>
    <dbReference type="NCBI Taxonomy" id="768556"/>
    <lineage>
        <taxon>Bacteria</taxon>
        <taxon>Bacillati</taxon>
        <taxon>Actinomycetota</taxon>
        <taxon>Thermoleophilia</taxon>
        <taxon>Solirubrobacterales</taxon>
        <taxon>environmental samples</taxon>
    </lineage>
</organism>
<evidence type="ECO:0000313" key="8">
    <source>
        <dbReference type="EMBL" id="CAA9514788.1"/>
    </source>
</evidence>
<evidence type="ECO:0000256" key="1">
    <source>
        <dbReference type="ARBA" id="ARBA00004651"/>
    </source>
</evidence>
<keyword evidence="3 7" id="KW-0812">Transmembrane</keyword>
<evidence type="ECO:0000256" key="2">
    <source>
        <dbReference type="ARBA" id="ARBA00022475"/>
    </source>
</evidence>
<evidence type="ECO:0008006" key="9">
    <source>
        <dbReference type="Google" id="ProtNLM"/>
    </source>
</evidence>
<proteinExistence type="predicted"/>
<keyword evidence="5 7" id="KW-0472">Membrane</keyword>
<evidence type="ECO:0000256" key="3">
    <source>
        <dbReference type="ARBA" id="ARBA00022692"/>
    </source>
</evidence>
<dbReference type="Pfam" id="PF01943">
    <property type="entry name" value="Polysacc_synt"/>
    <property type="match status" value="1"/>
</dbReference>
<feature type="transmembrane region" description="Helical" evidence="7">
    <location>
        <begin position="172"/>
        <end position="192"/>
    </location>
</feature>
<dbReference type="EMBL" id="CADCVU010000182">
    <property type="protein sequence ID" value="CAA9514788.1"/>
    <property type="molecule type" value="Genomic_DNA"/>
</dbReference>
<feature type="transmembrane region" description="Helical" evidence="7">
    <location>
        <begin position="354"/>
        <end position="371"/>
    </location>
</feature>
<evidence type="ECO:0000256" key="6">
    <source>
        <dbReference type="SAM" id="MobiDB-lite"/>
    </source>
</evidence>
<sequence>MPRRPLQSQTSTAPGSETARESAPEPAQPPPADQNGAAAIDRGVSARIARRVPQLGALARSDTGRAAGLAGAMMGNNLIALVTTVLFARLLGASGYGTLGALLAAFVILMVPGSALQATVAREVSHELSEGSEVAGAGVHRWMTHLTVALAVVVAVAVLLREQIAAAIGVEVAWAAAATLPTGWLWLMLSVQRGALQAVQRYRLVGLTLVGEAALRLVFGVALLLLGFGVTGAFLGTTVALGLLVVAYTVPLRRLLPPPRDAAARAAVPGMRRLIARARIPVVAFVLLAILQHVDVIIVKHVAAPAVAGAYVAASVAAKAVIWLAMGLGFYLLPEAVRRTQGGEDARPILVRTLTLLAVVAVPLVAFYAVLAQPLLELVFRSGLTAGAGALPLLTAAMALLGVGYLGVQYLLALGRRSFLALLASAAAVELIVLPNVGAGSRGEAASAQLVDVAVVLLCLQAVLAGALLWSAARARRAQRSAPPLLAPEA</sequence>
<name>A0A6J4T5I8_9ACTN</name>
<feature type="transmembrane region" description="Helical" evidence="7">
    <location>
        <begin position="99"/>
        <end position="121"/>
    </location>
</feature>
<dbReference type="PANTHER" id="PTHR30250:SF11">
    <property type="entry name" value="O-ANTIGEN TRANSPORTER-RELATED"/>
    <property type="match status" value="1"/>
</dbReference>
<feature type="compositionally biased region" description="Polar residues" evidence="6">
    <location>
        <begin position="1"/>
        <end position="15"/>
    </location>
</feature>
<dbReference type="PANTHER" id="PTHR30250">
    <property type="entry name" value="PST FAMILY PREDICTED COLANIC ACID TRANSPORTER"/>
    <property type="match status" value="1"/>
</dbReference>
<feature type="transmembrane region" description="Helical" evidence="7">
    <location>
        <begin position="450"/>
        <end position="470"/>
    </location>
</feature>
<gene>
    <name evidence="8" type="ORF">AVDCRST_MAG45-2139</name>
</gene>
<protein>
    <recommendedName>
        <fullName evidence="9">Polysaccharide biosynthesis protein C-terminal domain-containing protein</fullName>
    </recommendedName>
</protein>
<dbReference type="GO" id="GO:0005886">
    <property type="term" value="C:plasma membrane"/>
    <property type="evidence" value="ECO:0007669"/>
    <property type="project" value="UniProtKB-SubCell"/>
</dbReference>
<feature type="transmembrane region" description="Helical" evidence="7">
    <location>
        <begin position="66"/>
        <end position="87"/>
    </location>
</feature>
<feature type="region of interest" description="Disordered" evidence="6">
    <location>
        <begin position="1"/>
        <end position="37"/>
    </location>
</feature>
<feature type="transmembrane region" description="Helical" evidence="7">
    <location>
        <begin position="311"/>
        <end position="333"/>
    </location>
</feature>
<feature type="transmembrane region" description="Helical" evidence="7">
    <location>
        <begin position="232"/>
        <end position="250"/>
    </location>
</feature>
<feature type="transmembrane region" description="Helical" evidence="7">
    <location>
        <begin position="280"/>
        <end position="299"/>
    </location>
</feature>
<accession>A0A6J4T5I8</accession>
<keyword evidence="2" id="KW-1003">Cell membrane</keyword>
<evidence type="ECO:0000256" key="4">
    <source>
        <dbReference type="ARBA" id="ARBA00022989"/>
    </source>
</evidence>
<feature type="transmembrane region" description="Helical" evidence="7">
    <location>
        <begin position="142"/>
        <end position="160"/>
    </location>
</feature>
<feature type="transmembrane region" description="Helical" evidence="7">
    <location>
        <begin position="419"/>
        <end position="438"/>
    </location>
</feature>
<evidence type="ECO:0000256" key="5">
    <source>
        <dbReference type="ARBA" id="ARBA00023136"/>
    </source>
</evidence>
<reference evidence="8" key="1">
    <citation type="submission" date="2020-02" db="EMBL/GenBank/DDBJ databases">
        <authorList>
            <person name="Meier V. D."/>
        </authorList>
    </citation>
    <scope>NUCLEOTIDE SEQUENCE</scope>
    <source>
        <strain evidence="8">AVDCRST_MAG45</strain>
    </source>
</reference>
<evidence type="ECO:0000256" key="7">
    <source>
        <dbReference type="SAM" id="Phobius"/>
    </source>
</evidence>
<comment type="subcellular location">
    <subcellularLocation>
        <location evidence="1">Cell membrane</location>
        <topology evidence="1">Multi-pass membrane protein</topology>
    </subcellularLocation>
</comment>
<dbReference type="InterPro" id="IPR002797">
    <property type="entry name" value="Polysacc_synth"/>
</dbReference>
<keyword evidence="4 7" id="KW-1133">Transmembrane helix</keyword>